<reference evidence="2 3" key="1">
    <citation type="submission" date="2018-03" db="EMBL/GenBank/DDBJ databases">
        <title>Genomic Encyclopedia of Archaeal and Bacterial Type Strains, Phase II (KMG-II): from individual species to whole genera.</title>
        <authorList>
            <person name="Goeker M."/>
        </authorList>
    </citation>
    <scope>NUCLEOTIDE SEQUENCE [LARGE SCALE GENOMIC DNA]</scope>
    <source>
        <strain evidence="2 3">DSM 100214</strain>
    </source>
</reference>
<evidence type="ECO:0000256" key="1">
    <source>
        <dbReference type="SAM" id="MobiDB-lite"/>
    </source>
</evidence>
<keyword evidence="2" id="KW-0240">DNA-directed RNA polymerase</keyword>
<evidence type="ECO:0000313" key="3">
    <source>
        <dbReference type="Proteomes" id="UP000247973"/>
    </source>
</evidence>
<sequence length="248" mass="28867">MKLGNTGGGNLGKKYLKIKGNEVITPENQLKVDAFNKWFSDNYLFLKKKITSQGGGFDEEIFHETYIRIATKIVYGGLEIKDYAFYFHRSYYTNAIQLAIKENRYADCEFIQFNIVDESEENIEIMKKQEETIQAIKDFVKTNYPGDYDLFIGNMIDGVTYPELSVKAGIKEYIIQKKISEIKNALKKEFTDISLPHKNRYTSDATQIVIKQNDKYVPEAESTLKTSMQKPIKLKHQPRKHVKHRKRI</sequence>
<dbReference type="OrthoDB" id="996356at2"/>
<feature type="compositionally biased region" description="Basic residues" evidence="1">
    <location>
        <begin position="232"/>
        <end position="248"/>
    </location>
</feature>
<proteinExistence type="predicted"/>
<protein>
    <submittedName>
        <fullName evidence="2">DNA-directed RNA polymerase specialized sigma24 family protein</fullName>
    </submittedName>
</protein>
<evidence type="ECO:0000313" key="2">
    <source>
        <dbReference type="EMBL" id="PXV62625.1"/>
    </source>
</evidence>
<dbReference type="RefSeq" id="WP_110311298.1">
    <property type="nucleotide sequence ID" value="NZ_QICL01000018.1"/>
</dbReference>
<keyword evidence="3" id="KW-1185">Reference proteome</keyword>
<dbReference type="GO" id="GO:0000428">
    <property type="term" value="C:DNA-directed RNA polymerase complex"/>
    <property type="evidence" value="ECO:0007669"/>
    <property type="project" value="UniProtKB-KW"/>
</dbReference>
<name>A0A2V3PLB5_9BACT</name>
<gene>
    <name evidence="2" type="ORF">CLV62_11812</name>
</gene>
<feature type="region of interest" description="Disordered" evidence="1">
    <location>
        <begin position="222"/>
        <end position="248"/>
    </location>
</feature>
<accession>A0A2V3PLB5</accession>
<dbReference type="AlphaFoldDB" id="A0A2V3PLB5"/>
<dbReference type="Proteomes" id="UP000247973">
    <property type="component" value="Unassembled WGS sequence"/>
</dbReference>
<organism evidence="2 3">
    <name type="scientific">Dysgonomonas alginatilytica</name>
    <dbReference type="NCBI Taxonomy" id="1605892"/>
    <lineage>
        <taxon>Bacteria</taxon>
        <taxon>Pseudomonadati</taxon>
        <taxon>Bacteroidota</taxon>
        <taxon>Bacteroidia</taxon>
        <taxon>Bacteroidales</taxon>
        <taxon>Dysgonomonadaceae</taxon>
        <taxon>Dysgonomonas</taxon>
    </lineage>
</organism>
<keyword evidence="2" id="KW-0804">Transcription</keyword>
<dbReference type="EMBL" id="QICL01000018">
    <property type="protein sequence ID" value="PXV62625.1"/>
    <property type="molecule type" value="Genomic_DNA"/>
</dbReference>
<comment type="caution">
    <text evidence="2">The sequence shown here is derived from an EMBL/GenBank/DDBJ whole genome shotgun (WGS) entry which is preliminary data.</text>
</comment>